<feature type="region of interest" description="Disordered" evidence="1">
    <location>
        <begin position="102"/>
        <end position="236"/>
    </location>
</feature>
<dbReference type="Proteomes" id="UP001215598">
    <property type="component" value="Unassembled WGS sequence"/>
</dbReference>
<reference evidence="2" key="1">
    <citation type="submission" date="2023-03" db="EMBL/GenBank/DDBJ databases">
        <title>Massive genome expansion in bonnet fungi (Mycena s.s.) driven by repeated elements and novel gene families across ecological guilds.</title>
        <authorList>
            <consortium name="Lawrence Berkeley National Laboratory"/>
            <person name="Harder C.B."/>
            <person name="Miyauchi S."/>
            <person name="Viragh M."/>
            <person name="Kuo A."/>
            <person name="Thoen E."/>
            <person name="Andreopoulos B."/>
            <person name="Lu D."/>
            <person name="Skrede I."/>
            <person name="Drula E."/>
            <person name="Henrissat B."/>
            <person name="Morin E."/>
            <person name="Kohler A."/>
            <person name="Barry K."/>
            <person name="LaButti K."/>
            <person name="Morin E."/>
            <person name="Salamov A."/>
            <person name="Lipzen A."/>
            <person name="Mereny Z."/>
            <person name="Hegedus B."/>
            <person name="Baldrian P."/>
            <person name="Stursova M."/>
            <person name="Weitz H."/>
            <person name="Taylor A."/>
            <person name="Grigoriev I.V."/>
            <person name="Nagy L.G."/>
            <person name="Martin F."/>
            <person name="Kauserud H."/>
        </authorList>
    </citation>
    <scope>NUCLEOTIDE SEQUENCE</scope>
    <source>
        <strain evidence="2">CBHHK182m</strain>
    </source>
</reference>
<accession>A0AAD7ID09</accession>
<feature type="compositionally biased region" description="Basic and acidic residues" evidence="1">
    <location>
        <begin position="178"/>
        <end position="187"/>
    </location>
</feature>
<name>A0AAD7ID09_9AGAR</name>
<keyword evidence="3" id="KW-1185">Reference proteome</keyword>
<comment type="caution">
    <text evidence="2">The sequence shown here is derived from an EMBL/GenBank/DDBJ whole genome shotgun (WGS) entry which is preliminary data.</text>
</comment>
<gene>
    <name evidence="2" type="ORF">B0H16DRAFT_56598</name>
</gene>
<feature type="compositionally biased region" description="Basic residues" evidence="1">
    <location>
        <begin position="110"/>
        <end position="127"/>
    </location>
</feature>
<evidence type="ECO:0000313" key="3">
    <source>
        <dbReference type="Proteomes" id="UP001215598"/>
    </source>
</evidence>
<feature type="compositionally biased region" description="Acidic residues" evidence="1">
    <location>
        <begin position="219"/>
        <end position="231"/>
    </location>
</feature>
<sequence>MHLRCLYGGTHGAPIANSYRPGNTTPKPKPEQRHCRARPPQVHRHILGASTDTYICAARTHAHTLARTHGGTRAQLLQVENNTTKDTAAPDLHRCTDAQTDTCWGSQKAKGGRTARVRLPQKKRARARGPVPVHTRNPNPHRRTKTQASERGSAPRITVSPSCRKGGNTTRRGGSGSDDARAKEKKSSPWKPPKNTHSQKKNTYLPPPHRTCDEHEQDAGGDDADDGEDGGDGAFVLEESGGAVSASGFGLGFWIGEKRREGEMVVKRKVVGQGAQGAGQIPTCGGVRRHQRGLAFTRGMT</sequence>
<dbReference type="EMBL" id="JARKIB010000103">
    <property type="protein sequence ID" value="KAJ7740311.1"/>
    <property type="molecule type" value="Genomic_DNA"/>
</dbReference>
<evidence type="ECO:0000313" key="2">
    <source>
        <dbReference type="EMBL" id="KAJ7740311.1"/>
    </source>
</evidence>
<evidence type="ECO:0000256" key="1">
    <source>
        <dbReference type="SAM" id="MobiDB-lite"/>
    </source>
</evidence>
<feature type="region of interest" description="Disordered" evidence="1">
    <location>
        <begin position="14"/>
        <end position="34"/>
    </location>
</feature>
<proteinExistence type="predicted"/>
<protein>
    <submittedName>
        <fullName evidence="2">Uncharacterized protein</fullName>
    </submittedName>
</protein>
<organism evidence="2 3">
    <name type="scientific">Mycena metata</name>
    <dbReference type="NCBI Taxonomy" id="1033252"/>
    <lineage>
        <taxon>Eukaryota</taxon>
        <taxon>Fungi</taxon>
        <taxon>Dikarya</taxon>
        <taxon>Basidiomycota</taxon>
        <taxon>Agaricomycotina</taxon>
        <taxon>Agaricomycetes</taxon>
        <taxon>Agaricomycetidae</taxon>
        <taxon>Agaricales</taxon>
        <taxon>Marasmiineae</taxon>
        <taxon>Mycenaceae</taxon>
        <taxon>Mycena</taxon>
    </lineage>
</organism>
<dbReference type="AlphaFoldDB" id="A0AAD7ID09"/>